<evidence type="ECO:0000256" key="1">
    <source>
        <dbReference type="ARBA" id="ARBA00023015"/>
    </source>
</evidence>
<name>A0ABV2T481_9BACT</name>
<reference evidence="5 6" key="1">
    <citation type="submission" date="2024-06" db="EMBL/GenBank/DDBJ databases">
        <title>Chitinophaga defluvii sp. nov., isolated from municipal sewage.</title>
        <authorList>
            <person name="Zhang L."/>
        </authorList>
    </citation>
    <scope>NUCLEOTIDE SEQUENCE [LARGE SCALE GENOMIC DNA]</scope>
    <source>
        <strain evidence="5 6">H8</strain>
    </source>
</reference>
<keyword evidence="2" id="KW-0238">DNA-binding</keyword>
<dbReference type="Gene3D" id="1.10.10.60">
    <property type="entry name" value="Homeodomain-like"/>
    <property type="match status" value="1"/>
</dbReference>
<dbReference type="PANTHER" id="PTHR47893:SF1">
    <property type="entry name" value="REGULATORY PROTEIN PCHR"/>
    <property type="match status" value="1"/>
</dbReference>
<keyword evidence="3" id="KW-0804">Transcription</keyword>
<dbReference type="SUPFAM" id="SSF46689">
    <property type="entry name" value="Homeodomain-like"/>
    <property type="match status" value="1"/>
</dbReference>
<feature type="domain" description="HTH araC/xylS-type" evidence="4">
    <location>
        <begin position="193"/>
        <end position="291"/>
    </location>
</feature>
<evidence type="ECO:0000259" key="4">
    <source>
        <dbReference type="PROSITE" id="PS01124"/>
    </source>
</evidence>
<protein>
    <submittedName>
        <fullName evidence="5">AraC family transcriptional regulator</fullName>
    </submittedName>
</protein>
<dbReference type="InterPro" id="IPR053142">
    <property type="entry name" value="PchR_regulatory_protein"/>
</dbReference>
<comment type="caution">
    <text evidence="5">The sequence shown here is derived from an EMBL/GenBank/DDBJ whole genome shotgun (WGS) entry which is preliminary data.</text>
</comment>
<dbReference type="RefSeq" id="WP_354660482.1">
    <property type="nucleotide sequence ID" value="NZ_JBEXAC010000001.1"/>
</dbReference>
<dbReference type="InterPro" id="IPR018060">
    <property type="entry name" value="HTH_AraC"/>
</dbReference>
<dbReference type="InterPro" id="IPR009057">
    <property type="entry name" value="Homeodomain-like_sf"/>
</dbReference>
<keyword evidence="6" id="KW-1185">Reference proteome</keyword>
<gene>
    <name evidence="5" type="ORF">ABR189_10725</name>
</gene>
<dbReference type="PANTHER" id="PTHR47893">
    <property type="entry name" value="REGULATORY PROTEIN PCHR"/>
    <property type="match status" value="1"/>
</dbReference>
<evidence type="ECO:0000256" key="3">
    <source>
        <dbReference type="ARBA" id="ARBA00023163"/>
    </source>
</evidence>
<accession>A0ABV2T481</accession>
<evidence type="ECO:0000313" key="5">
    <source>
        <dbReference type="EMBL" id="MET6997847.1"/>
    </source>
</evidence>
<dbReference type="PROSITE" id="PS01124">
    <property type="entry name" value="HTH_ARAC_FAMILY_2"/>
    <property type="match status" value="1"/>
</dbReference>
<dbReference type="EMBL" id="JBEXAC010000001">
    <property type="protein sequence ID" value="MET6997847.1"/>
    <property type="molecule type" value="Genomic_DNA"/>
</dbReference>
<dbReference type="SMART" id="SM00342">
    <property type="entry name" value="HTH_ARAC"/>
    <property type="match status" value="1"/>
</dbReference>
<evidence type="ECO:0000313" key="6">
    <source>
        <dbReference type="Proteomes" id="UP001549749"/>
    </source>
</evidence>
<sequence>MNYNNGELLFQCIAESNDYAVWYNVFSLEKDDMLESHCDTPKLVFRIALDNLLNVEVKQLGQFVLSPGQFLLFYHPYPESAFQFRDSGIYATLDIAMPIEYLNHFVDYYPVLKEFMGKINGSTPVSLTSAPVDAPMTLLDCIDKLLHCNYMGSLRGMYADARVMDIMTEVFTIAHGSNRSEIALTHEERQRIMALKDLLAENLDTHYTIKDLSRMIYINEYKLKKGFQLLTGSSIFDYQLSRRIQVAQQWLRETELSLEEIATATGYQYLSSFIAAFKQRVGITPAAYRKNGVL</sequence>
<organism evidence="5 6">
    <name type="scientific">Chitinophaga defluvii</name>
    <dbReference type="NCBI Taxonomy" id="3163343"/>
    <lineage>
        <taxon>Bacteria</taxon>
        <taxon>Pseudomonadati</taxon>
        <taxon>Bacteroidota</taxon>
        <taxon>Chitinophagia</taxon>
        <taxon>Chitinophagales</taxon>
        <taxon>Chitinophagaceae</taxon>
        <taxon>Chitinophaga</taxon>
    </lineage>
</organism>
<keyword evidence="1" id="KW-0805">Transcription regulation</keyword>
<dbReference type="Pfam" id="PF12833">
    <property type="entry name" value="HTH_18"/>
    <property type="match status" value="1"/>
</dbReference>
<dbReference type="InterPro" id="IPR018062">
    <property type="entry name" value="HTH_AraC-typ_CS"/>
</dbReference>
<evidence type="ECO:0000256" key="2">
    <source>
        <dbReference type="ARBA" id="ARBA00023125"/>
    </source>
</evidence>
<dbReference type="PROSITE" id="PS00041">
    <property type="entry name" value="HTH_ARAC_FAMILY_1"/>
    <property type="match status" value="1"/>
</dbReference>
<dbReference type="Proteomes" id="UP001549749">
    <property type="component" value="Unassembled WGS sequence"/>
</dbReference>
<proteinExistence type="predicted"/>